<dbReference type="EMBL" id="JARFYM010000038">
    <property type="protein sequence ID" value="MDL2403076.1"/>
    <property type="molecule type" value="Genomic_DNA"/>
</dbReference>
<organism evidence="2 3">
    <name type="scientific">Rhizobium mayense</name>
    <dbReference type="NCBI Taxonomy" id="1312184"/>
    <lineage>
        <taxon>Bacteria</taxon>
        <taxon>Pseudomonadati</taxon>
        <taxon>Pseudomonadota</taxon>
        <taxon>Alphaproteobacteria</taxon>
        <taxon>Hyphomicrobiales</taxon>
        <taxon>Rhizobiaceae</taxon>
        <taxon>Rhizobium/Agrobacterium group</taxon>
        <taxon>Rhizobium</taxon>
    </lineage>
</organism>
<dbReference type="RefSeq" id="WP_285872489.1">
    <property type="nucleotide sequence ID" value="NZ_JARFYM010000038.1"/>
</dbReference>
<comment type="caution">
    <text evidence="2">The sequence shown here is derived from an EMBL/GenBank/DDBJ whole genome shotgun (WGS) entry which is preliminary data.</text>
</comment>
<dbReference type="Proteomes" id="UP001172645">
    <property type="component" value="Unassembled WGS sequence"/>
</dbReference>
<feature type="region of interest" description="Disordered" evidence="1">
    <location>
        <begin position="194"/>
        <end position="222"/>
    </location>
</feature>
<sequence length="222" mass="24458">MAIDAAVEVFGIDCAEILSAPEMYQHVAFYVLDKASQLSIKAEGNRWLEPIRSSEGLTDKERLDLLGKIVFAECAKRSMPCISIAYSIEHKAVSVQVPVDLVATTDAEIQDQAIQLIRYSVVARAVLGSLFERYQVVAKFGDLLSITVEIPYHSIVHCDAEEAGLIDLIADAKIFTNDGTVSISIDEVQARAMEDQRLGPKFPRRTKKDDGQLPSDADDEKS</sequence>
<keyword evidence="3" id="KW-1185">Reference proteome</keyword>
<accession>A0ABT7K3K0</accession>
<evidence type="ECO:0000256" key="1">
    <source>
        <dbReference type="SAM" id="MobiDB-lite"/>
    </source>
</evidence>
<evidence type="ECO:0000313" key="3">
    <source>
        <dbReference type="Proteomes" id="UP001172645"/>
    </source>
</evidence>
<evidence type="ECO:0000313" key="2">
    <source>
        <dbReference type="EMBL" id="MDL2403076.1"/>
    </source>
</evidence>
<proteinExistence type="predicted"/>
<reference evidence="2" key="1">
    <citation type="submission" date="2023-06" db="EMBL/GenBank/DDBJ databases">
        <title>Phylogenetic Diversity of Rhizobium strains.</title>
        <authorList>
            <person name="Moura F.T."/>
            <person name="Helene L.C.F."/>
            <person name="Hungria M."/>
        </authorList>
    </citation>
    <scope>NUCLEOTIDE SEQUENCE</scope>
    <source>
        <strain evidence="2">CCGE526</strain>
    </source>
</reference>
<gene>
    <name evidence="2" type="ORF">PY649_29715</name>
</gene>
<name>A0ABT7K3K0_9HYPH</name>
<protein>
    <submittedName>
        <fullName evidence="2">Uncharacterized protein</fullName>
    </submittedName>
</protein>